<reference evidence="9" key="1">
    <citation type="journal article" date="2010" name="Genome Res.">
        <title>Population genomic sequencing of Coccidioides fungi reveals recent hybridization and transposon control.</title>
        <authorList>
            <person name="Neafsey D.E."/>
            <person name="Barker B.M."/>
            <person name="Sharpton T.J."/>
            <person name="Stajich J.E."/>
            <person name="Park D.J."/>
            <person name="Whiston E."/>
            <person name="Hung C.-Y."/>
            <person name="McMahan C."/>
            <person name="White J."/>
            <person name="Sykes S."/>
            <person name="Heiman D."/>
            <person name="Young S."/>
            <person name="Zeng Q."/>
            <person name="Abouelleil A."/>
            <person name="Aftuck L."/>
            <person name="Bessette D."/>
            <person name="Brown A."/>
            <person name="FitzGerald M."/>
            <person name="Lui A."/>
            <person name="Macdonald J.P."/>
            <person name="Priest M."/>
            <person name="Orbach M.J."/>
            <person name="Galgiani J.N."/>
            <person name="Kirkland T.N."/>
            <person name="Cole G.T."/>
            <person name="Birren B.W."/>
            <person name="Henn M.R."/>
            <person name="Taylor J.W."/>
            <person name="Rounsley S.D."/>
        </authorList>
    </citation>
    <scope>NUCLEOTIDE SEQUENCE [LARGE SCALE GENOMIC DNA]</scope>
    <source>
        <strain evidence="9">RMSCC 2394</strain>
    </source>
</reference>
<accession>A0A0J6YB53</accession>
<proteinExistence type="predicted"/>
<dbReference type="GO" id="GO:0010945">
    <property type="term" value="F:coenzyme A diphosphatase activity"/>
    <property type="evidence" value="ECO:0007669"/>
    <property type="project" value="InterPro"/>
</dbReference>
<dbReference type="InterPro" id="IPR000086">
    <property type="entry name" value="NUDIX_hydrolase_dom"/>
</dbReference>
<evidence type="ECO:0000256" key="4">
    <source>
        <dbReference type="ARBA" id="ARBA00022801"/>
    </source>
</evidence>
<evidence type="ECO:0000313" key="9">
    <source>
        <dbReference type="Proteomes" id="UP000054565"/>
    </source>
</evidence>
<keyword evidence="3" id="KW-0479">Metal-binding</keyword>
<sequence length="359" mass="40625">MHRQLFGCIPVSYGCARANNKIILSLVCPNFLLATNTQRSIRLLRTMAPLSSASQKAIERLREYVPPPTNYYSVPLTRQASVLLLLFADKRGDLRVILTIRANTLKSYPGQAALPGGKADSTSETPFETARREAHEEIGLPNIDQSFPPPFRVEHLCELPANLARTELVVRPCVALLHSYDEVTGEDADPEEAFMPQLDAKEVAAVFTAPFHNFLKMHDEPRGEEGEQLPGSPEDWYEGSWTNWNTTWWRMHHFFVPITNQTVTKPRRKSQEQDAAIAQLEEDEISMGLERYRVFGMTARILVDAARVAYGEDPEFEHNSHFGDEDMIGRLKRLGRFSSVKNPDDPLTQEVFEKASKLS</sequence>
<evidence type="ECO:0000256" key="5">
    <source>
        <dbReference type="ARBA" id="ARBA00022842"/>
    </source>
</evidence>
<dbReference type="AlphaFoldDB" id="A0A0J6YB53"/>
<dbReference type="GO" id="GO:0015938">
    <property type="term" value="P:coenzyme A catabolic process"/>
    <property type="evidence" value="ECO:0007669"/>
    <property type="project" value="TreeGrafter"/>
</dbReference>
<dbReference type="EMBL" id="DS028096">
    <property type="protein sequence ID" value="KMP05971.1"/>
    <property type="molecule type" value="Genomic_DNA"/>
</dbReference>
<gene>
    <name evidence="8" type="ORF">CIRG_05652</name>
</gene>
<dbReference type="PROSITE" id="PS51462">
    <property type="entry name" value="NUDIX"/>
    <property type="match status" value="1"/>
</dbReference>
<dbReference type="PROSITE" id="PS51257">
    <property type="entry name" value="PROKAR_LIPOPROTEIN"/>
    <property type="match status" value="1"/>
</dbReference>
<dbReference type="PANTHER" id="PTHR12992">
    <property type="entry name" value="NUDIX HYDROLASE"/>
    <property type="match status" value="1"/>
</dbReference>
<organism evidence="8 9">
    <name type="scientific">Coccidioides immitis RMSCC 2394</name>
    <dbReference type="NCBI Taxonomy" id="404692"/>
    <lineage>
        <taxon>Eukaryota</taxon>
        <taxon>Fungi</taxon>
        <taxon>Dikarya</taxon>
        <taxon>Ascomycota</taxon>
        <taxon>Pezizomycotina</taxon>
        <taxon>Eurotiomycetes</taxon>
        <taxon>Eurotiomycetidae</taxon>
        <taxon>Onygenales</taxon>
        <taxon>Onygenaceae</taxon>
        <taxon>Coccidioides</taxon>
    </lineage>
</organism>
<keyword evidence="4" id="KW-0378">Hydrolase</keyword>
<comment type="cofactor">
    <cofactor evidence="1">
        <name>Mn(2+)</name>
        <dbReference type="ChEBI" id="CHEBI:29035"/>
    </cofactor>
</comment>
<name>A0A0J6YB53_COCIT</name>
<dbReference type="SUPFAM" id="SSF55811">
    <property type="entry name" value="Nudix"/>
    <property type="match status" value="1"/>
</dbReference>
<feature type="domain" description="Nudix hydrolase" evidence="7">
    <location>
        <begin position="77"/>
        <end position="233"/>
    </location>
</feature>
<dbReference type="Gene3D" id="3.90.79.10">
    <property type="entry name" value="Nucleoside Triphosphate Pyrophosphohydrolase"/>
    <property type="match status" value="1"/>
</dbReference>
<evidence type="ECO:0000256" key="1">
    <source>
        <dbReference type="ARBA" id="ARBA00001936"/>
    </source>
</evidence>
<evidence type="ECO:0000256" key="3">
    <source>
        <dbReference type="ARBA" id="ARBA00022723"/>
    </source>
</evidence>
<keyword evidence="6" id="KW-0464">Manganese</keyword>
<dbReference type="STRING" id="404692.A0A0J6YB53"/>
<evidence type="ECO:0000256" key="6">
    <source>
        <dbReference type="ARBA" id="ARBA00023211"/>
    </source>
</evidence>
<evidence type="ECO:0000259" key="7">
    <source>
        <dbReference type="PROSITE" id="PS51462"/>
    </source>
</evidence>
<keyword evidence="5" id="KW-0460">Magnesium</keyword>
<dbReference type="InterPro" id="IPR045121">
    <property type="entry name" value="CoAse"/>
</dbReference>
<dbReference type="Pfam" id="PF00293">
    <property type="entry name" value="NUDIX"/>
    <property type="match status" value="1"/>
</dbReference>
<dbReference type="InterPro" id="IPR015797">
    <property type="entry name" value="NUDIX_hydrolase-like_dom_sf"/>
</dbReference>
<evidence type="ECO:0000256" key="2">
    <source>
        <dbReference type="ARBA" id="ARBA00001946"/>
    </source>
</evidence>
<dbReference type="GO" id="GO:0046872">
    <property type="term" value="F:metal ion binding"/>
    <property type="evidence" value="ECO:0007669"/>
    <property type="project" value="UniProtKB-KW"/>
</dbReference>
<dbReference type="PANTHER" id="PTHR12992:SF24">
    <property type="entry name" value="PEROXISOMAL COENZYME A DIPHOSPHATASE NUDT7"/>
    <property type="match status" value="1"/>
</dbReference>
<evidence type="ECO:0000313" key="8">
    <source>
        <dbReference type="EMBL" id="KMP05971.1"/>
    </source>
</evidence>
<dbReference type="OrthoDB" id="206213at2759"/>
<dbReference type="CDD" id="cd03426">
    <property type="entry name" value="NUDIX_CoAse_Nudt7"/>
    <property type="match status" value="1"/>
</dbReference>
<protein>
    <submittedName>
        <fullName evidence="8">NUDIX domain containing protein</fullName>
    </submittedName>
</protein>
<dbReference type="Proteomes" id="UP000054565">
    <property type="component" value="Unassembled WGS sequence"/>
</dbReference>
<comment type="cofactor">
    <cofactor evidence="2">
        <name>Mg(2+)</name>
        <dbReference type="ChEBI" id="CHEBI:18420"/>
    </cofactor>
</comment>